<dbReference type="AlphaFoldDB" id="A0A8S1JXU3"/>
<organism evidence="1 2">
    <name type="scientific">Paramecium primaurelia</name>
    <dbReference type="NCBI Taxonomy" id="5886"/>
    <lineage>
        <taxon>Eukaryota</taxon>
        <taxon>Sar</taxon>
        <taxon>Alveolata</taxon>
        <taxon>Ciliophora</taxon>
        <taxon>Intramacronucleata</taxon>
        <taxon>Oligohymenophorea</taxon>
        <taxon>Peniculida</taxon>
        <taxon>Parameciidae</taxon>
        <taxon>Paramecium</taxon>
    </lineage>
</organism>
<keyword evidence="2" id="KW-1185">Reference proteome</keyword>
<evidence type="ECO:0000313" key="2">
    <source>
        <dbReference type="Proteomes" id="UP000688137"/>
    </source>
</evidence>
<reference evidence="1" key="1">
    <citation type="submission" date="2021-01" db="EMBL/GenBank/DDBJ databases">
        <authorList>
            <consortium name="Genoscope - CEA"/>
            <person name="William W."/>
        </authorList>
    </citation>
    <scope>NUCLEOTIDE SEQUENCE</scope>
</reference>
<name>A0A8S1JXU3_PARPR</name>
<dbReference type="Proteomes" id="UP000688137">
    <property type="component" value="Unassembled WGS sequence"/>
</dbReference>
<accession>A0A8S1JXU3</accession>
<sequence>MELSENSQSISGWLQDYDNQIVNQINKPINQLVINKQKFSKRSISLCQHQQEQEQQKSSITYIILFDLFLQVKNSNQLPLQNQIINNNTKIQELKRIMEFLQVNEKSKYDAYQQYQQQADSQQQETILQPKGQFKIKLNSSNKQILQPQQEIYHINALTDRQLHCQNNNLNHRRVHLKTDHHQEFVKSSSIHKIFNIKEVKPRMTKQMNEAQTKQKEFELLQLMIERHKENVQQYFPKKNRYLR</sequence>
<protein>
    <submittedName>
        <fullName evidence="1">Uncharacterized protein</fullName>
    </submittedName>
</protein>
<gene>
    <name evidence="1" type="ORF">PPRIM_AZ9-3.1.T0120084</name>
</gene>
<dbReference type="EMBL" id="CAJJDM010000009">
    <property type="protein sequence ID" value="CAD8047774.1"/>
    <property type="molecule type" value="Genomic_DNA"/>
</dbReference>
<evidence type="ECO:0000313" key="1">
    <source>
        <dbReference type="EMBL" id="CAD8047774.1"/>
    </source>
</evidence>
<comment type="caution">
    <text evidence="1">The sequence shown here is derived from an EMBL/GenBank/DDBJ whole genome shotgun (WGS) entry which is preliminary data.</text>
</comment>
<proteinExistence type="predicted"/>
<dbReference type="OMA" id="TDHHQEF"/>